<gene>
    <name evidence="1" type="ORF">E1757_23225</name>
</gene>
<evidence type="ECO:0000313" key="2">
    <source>
        <dbReference type="Proteomes" id="UP000295636"/>
    </source>
</evidence>
<dbReference type="OrthoDB" id="9796058at2"/>
<comment type="caution">
    <text evidence="1">The sequence shown here is derived from an EMBL/GenBank/DDBJ whole genome shotgun (WGS) entry which is preliminary data.</text>
</comment>
<sequence>MYSTVFRSRWKRVKSKAKEQWGTDIVVFDDMDLYGGSPERRPGKFHKRYSREAVERDYKEWYSHH</sequence>
<organism evidence="1 2">
    <name type="scientific">Paenibacillus piri</name>
    <dbReference type="NCBI Taxonomy" id="2547395"/>
    <lineage>
        <taxon>Bacteria</taxon>
        <taxon>Bacillati</taxon>
        <taxon>Bacillota</taxon>
        <taxon>Bacilli</taxon>
        <taxon>Bacillales</taxon>
        <taxon>Paenibacillaceae</taxon>
        <taxon>Paenibacillus</taxon>
    </lineage>
</organism>
<dbReference type="Proteomes" id="UP000295636">
    <property type="component" value="Unassembled WGS sequence"/>
</dbReference>
<dbReference type="AlphaFoldDB" id="A0A4R5KHH9"/>
<proteinExistence type="predicted"/>
<accession>A0A4R5KHH9</accession>
<dbReference type="SUPFAM" id="SSF69047">
    <property type="entry name" value="Hypothetical protein YjbJ"/>
    <property type="match status" value="1"/>
</dbReference>
<reference evidence="1 2" key="1">
    <citation type="submission" date="2019-03" db="EMBL/GenBank/DDBJ databases">
        <title>This is whole genome sequence of Paenibacillus sp MS74 strain.</title>
        <authorList>
            <person name="Trinh H.N."/>
        </authorList>
    </citation>
    <scope>NUCLEOTIDE SEQUENCE [LARGE SCALE GENOMIC DNA]</scope>
    <source>
        <strain evidence="1 2">MS74</strain>
    </source>
</reference>
<keyword evidence="2" id="KW-1185">Reference proteome</keyword>
<dbReference type="InterPro" id="IPR036629">
    <property type="entry name" value="YjbJ_sf"/>
</dbReference>
<name>A0A4R5KHH9_9BACL</name>
<dbReference type="EMBL" id="SMRT01000012">
    <property type="protein sequence ID" value="TDF94863.1"/>
    <property type="molecule type" value="Genomic_DNA"/>
</dbReference>
<dbReference type="Gene3D" id="1.10.1470.10">
    <property type="entry name" value="YjbJ"/>
    <property type="match status" value="1"/>
</dbReference>
<evidence type="ECO:0000313" key="1">
    <source>
        <dbReference type="EMBL" id="TDF94863.1"/>
    </source>
</evidence>
<protein>
    <submittedName>
        <fullName evidence="1">CsbD family protein</fullName>
    </submittedName>
</protein>
<dbReference type="RefSeq" id="WP_133232581.1">
    <property type="nucleotide sequence ID" value="NZ_SMRT01000012.1"/>
</dbReference>